<reference evidence="5" key="1">
    <citation type="submission" date="2022-10" db="EMBL/GenBank/DDBJ databases">
        <title>The WGS of Solirubrobacter ginsenosidimutans DSM 21036.</title>
        <authorList>
            <person name="Jiang Z."/>
        </authorList>
    </citation>
    <scope>NUCLEOTIDE SEQUENCE</scope>
    <source>
        <strain evidence="5">DSM 21036</strain>
    </source>
</reference>
<dbReference type="InterPro" id="IPR011711">
    <property type="entry name" value="GntR_C"/>
</dbReference>
<dbReference type="RefSeq" id="WP_270040128.1">
    <property type="nucleotide sequence ID" value="NZ_JAPDOD010000008.1"/>
</dbReference>
<dbReference type="AlphaFoldDB" id="A0A9X3MRE8"/>
<feature type="domain" description="HTH gntR-type" evidence="4">
    <location>
        <begin position="5"/>
        <end position="72"/>
    </location>
</feature>
<dbReference type="GO" id="GO:0003700">
    <property type="term" value="F:DNA-binding transcription factor activity"/>
    <property type="evidence" value="ECO:0007669"/>
    <property type="project" value="InterPro"/>
</dbReference>
<keyword evidence="3" id="KW-0804">Transcription</keyword>
<evidence type="ECO:0000259" key="4">
    <source>
        <dbReference type="PROSITE" id="PS50949"/>
    </source>
</evidence>
<organism evidence="5 6">
    <name type="scientific">Solirubrobacter ginsenosidimutans</name>
    <dbReference type="NCBI Taxonomy" id="490573"/>
    <lineage>
        <taxon>Bacteria</taxon>
        <taxon>Bacillati</taxon>
        <taxon>Actinomycetota</taxon>
        <taxon>Thermoleophilia</taxon>
        <taxon>Solirubrobacterales</taxon>
        <taxon>Solirubrobacteraceae</taxon>
        <taxon>Solirubrobacter</taxon>
    </lineage>
</organism>
<dbReference type="Gene3D" id="1.20.120.530">
    <property type="entry name" value="GntR ligand-binding domain-like"/>
    <property type="match status" value="1"/>
</dbReference>
<dbReference type="Gene3D" id="1.10.10.10">
    <property type="entry name" value="Winged helix-like DNA-binding domain superfamily/Winged helix DNA-binding domain"/>
    <property type="match status" value="1"/>
</dbReference>
<dbReference type="PRINTS" id="PR00035">
    <property type="entry name" value="HTHGNTR"/>
</dbReference>
<dbReference type="InterPro" id="IPR036388">
    <property type="entry name" value="WH-like_DNA-bd_sf"/>
</dbReference>
<dbReference type="SMART" id="SM00345">
    <property type="entry name" value="HTH_GNTR"/>
    <property type="match status" value="1"/>
</dbReference>
<dbReference type="SUPFAM" id="SSF48008">
    <property type="entry name" value="GntR ligand-binding domain-like"/>
    <property type="match status" value="1"/>
</dbReference>
<keyword evidence="6" id="KW-1185">Reference proteome</keyword>
<dbReference type="InterPro" id="IPR008920">
    <property type="entry name" value="TF_FadR/GntR_C"/>
</dbReference>
<sequence length="211" mass="23884">MLQVDSVVDLAYERIRELVLAGDIAPGARLAQVELAERLGISRTPVREALRRLSAEGLVDSHPNRGFWVAELSLDAVLRRLEVRLLLEPGIARLAAERRSERHLSELERAITREEKARTGSAAHDASREFHFVLARATGNEEHVRILDSLWLVEVGRRLLSRRATEVEWQGADVSEHREIAQAVADRRGDDAAHLMEAHVRAAVQHWEEKR</sequence>
<dbReference type="PANTHER" id="PTHR43537:SF45">
    <property type="entry name" value="GNTR FAMILY REGULATORY PROTEIN"/>
    <property type="match status" value="1"/>
</dbReference>
<proteinExistence type="predicted"/>
<evidence type="ECO:0000313" key="5">
    <source>
        <dbReference type="EMBL" id="MDA0160992.1"/>
    </source>
</evidence>
<dbReference type="Pfam" id="PF00392">
    <property type="entry name" value="GntR"/>
    <property type="match status" value="1"/>
</dbReference>
<dbReference type="InterPro" id="IPR036390">
    <property type="entry name" value="WH_DNA-bd_sf"/>
</dbReference>
<dbReference type="PROSITE" id="PS50949">
    <property type="entry name" value="HTH_GNTR"/>
    <property type="match status" value="1"/>
</dbReference>
<evidence type="ECO:0000313" key="6">
    <source>
        <dbReference type="Proteomes" id="UP001149140"/>
    </source>
</evidence>
<dbReference type="Pfam" id="PF07729">
    <property type="entry name" value="FCD"/>
    <property type="match status" value="1"/>
</dbReference>
<dbReference type="EMBL" id="JAPDOD010000008">
    <property type="protein sequence ID" value="MDA0160992.1"/>
    <property type="molecule type" value="Genomic_DNA"/>
</dbReference>
<keyword evidence="1" id="KW-0805">Transcription regulation</keyword>
<dbReference type="SMART" id="SM00895">
    <property type="entry name" value="FCD"/>
    <property type="match status" value="1"/>
</dbReference>
<comment type="caution">
    <text evidence="5">The sequence shown here is derived from an EMBL/GenBank/DDBJ whole genome shotgun (WGS) entry which is preliminary data.</text>
</comment>
<dbReference type="InterPro" id="IPR000524">
    <property type="entry name" value="Tscrpt_reg_HTH_GntR"/>
</dbReference>
<gene>
    <name evidence="5" type="ORF">OM076_12005</name>
</gene>
<protein>
    <submittedName>
        <fullName evidence="5">GntR family transcriptional regulator</fullName>
    </submittedName>
</protein>
<accession>A0A9X3MRE8</accession>
<evidence type="ECO:0000256" key="3">
    <source>
        <dbReference type="ARBA" id="ARBA00023163"/>
    </source>
</evidence>
<dbReference type="Proteomes" id="UP001149140">
    <property type="component" value="Unassembled WGS sequence"/>
</dbReference>
<name>A0A9X3MRE8_9ACTN</name>
<evidence type="ECO:0000256" key="2">
    <source>
        <dbReference type="ARBA" id="ARBA00023125"/>
    </source>
</evidence>
<dbReference type="InterPro" id="IPR000485">
    <property type="entry name" value="AsnC-type_HTH_dom"/>
</dbReference>
<dbReference type="PRINTS" id="PR00033">
    <property type="entry name" value="HTHASNC"/>
</dbReference>
<keyword evidence="2" id="KW-0238">DNA-binding</keyword>
<dbReference type="CDD" id="cd07377">
    <property type="entry name" value="WHTH_GntR"/>
    <property type="match status" value="1"/>
</dbReference>
<dbReference type="GO" id="GO:0043565">
    <property type="term" value="F:sequence-specific DNA binding"/>
    <property type="evidence" value="ECO:0007669"/>
    <property type="project" value="InterPro"/>
</dbReference>
<evidence type="ECO:0000256" key="1">
    <source>
        <dbReference type="ARBA" id="ARBA00023015"/>
    </source>
</evidence>
<dbReference type="PANTHER" id="PTHR43537">
    <property type="entry name" value="TRANSCRIPTIONAL REGULATOR, GNTR FAMILY"/>
    <property type="match status" value="1"/>
</dbReference>
<dbReference type="SUPFAM" id="SSF46785">
    <property type="entry name" value="Winged helix' DNA-binding domain"/>
    <property type="match status" value="1"/>
</dbReference>